<dbReference type="CDD" id="cd00077">
    <property type="entry name" value="HDc"/>
    <property type="match status" value="1"/>
</dbReference>
<dbReference type="InterPro" id="IPR050135">
    <property type="entry name" value="dGTPase-like"/>
</dbReference>
<dbReference type="Gene3D" id="1.10.3210.10">
    <property type="entry name" value="Hypothetical protein af1432"/>
    <property type="match status" value="1"/>
</dbReference>
<dbReference type="Pfam" id="PF19276">
    <property type="entry name" value="HD_assoc_2"/>
    <property type="match status" value="1"/>
</dbReference>
<protein>
    <submittedName>
        <fullName evidence="2">HD domain-containing protein</fullName>
    </submittedName>
</protein>
<accession>A0ABT2Y4R3</accession>
<dbReference type="RefSeq" id="WP_263607588.1">
    <property type="nucleotide sequence ID" value="NZ_JAOVQM010000001.1"/>
</dbReference>
<sequence>MFPKLERKKVFRDPLYGYIYVTEAVISDLIDTKEFQRLRRIRQLSGVSMVFHGAEHSRFSHSLGVYSLALNVLEEVDILKQKLSEYEQIVYLASALLHDVGHGPYSHAFEHVFKVRHEKSTALIITGNTEIHEVLNRYDAHLAADIASVILKTGKFPIIEQLISSQLDVDRMDYLERDAFHTGAAYGRLDKDRIIRMLTIVDNQVVFKEGAVHAIENYLMSRYHMYWQVYYHPVARSYEVMLESIYKRILDLIKSHQLDDEYADYLKIIIENGFEENAYFELDDYYVNGLIKRFSHCDDLILSELCNEFLKRKLFKYISVNTNQEQIFKDIIDRNHLTAYEYKIDYISQATYLVDEFDIAVSKILILSKDGELKTLDQISPIIRGLSTSGIKSDQKLYYRDKTHA</sequence>
<keyword evidence="3" id="KW-1185">Reference proteome</keyword>
<dbReference type="Pfam" id="PF01966">
    <property type="entry name" value="HD"/>
    <property type="match status" value="1"/>
</dbReference>
<evidence type="ECO:0000313" key="2">
    <source>
        <dbReference type="EMBL" id="MCV2231467.1"/>
    </source>
</evidence>
<dbReference type="InterPro" id="IPR045509">
    <property type="entry name" value="HD_assoc_2"/>
</dbReference>
<name>A0ABT2Y4R3_9MOLU</name>
<dbReference type="InterPro" id="IPR006674">
    <property type="entry name" value="HD_domain"/>
</dbReference>
<feature type="domain" description="HD/PDEase" evidence="1">
    <location>
        <begin position="54"/>
        <end position="184"/>
    </location>
</feature>
<dbReference type="Proteomes" id="UP001177160">
    <property type="component" value="Unassembled WGS sequence"/>
</dbReference>
<dbReference type="PANTHER" id="PTHR11373">
    <property type="entry name" value="DEOXYNUCLEOSIDE TRIPHOSPHATE TRIPHOSPHOHYDROLASE"/>
    <property type="match status" value="1"/>
</dbReference>
<organism evidence="2 3">
    <name type="scientific">Paracholeplasma manati</name>
    <dbReference type="NCBI Taxonomy" id="591373"/>
    <lineage>
        <taxon>Bacteria</taxon>
        <taxon>Bacillati</taxon>
        <taxon>Mycoplasmatota</taxon>
        <taxon>Mollicutes</taxon>
        <taxon>Acholeplasmatales</taxon>
        <taxon>Acholeplasmataceae</taxon>
        <taxon>Paracholeplasma</taxon>
    </lineage>
</organism>
<dbReference type="PANTHER" id="PTHR11373:SF4">
    <property type="entry name" value="DEOXYNUCLEOSIDE TRIPHOSPHATE TRIPHOSPHOHYDROLASE SAMHD1"/>
    <property type="match status" value="1"/>
</dbReference>
<evidence type="ECO:0000259" key="1">
    <source>
        <dbReference type="SMART" id="SM00471"/>
    </source>
</evidence>
<reference evidence="2" key="1">
    <citation type="submission" date="2022-09" db="EMBL/GenBank/DDBJ databases">
        <title>Novel Mycoplasma species identified in domestic and wild animals.</title>
        <authorList>
            <person name="Volokhov D.V."/>
            <person name="Furtak V.A."/>
            <person name="Zagorodnyaya T.A."/>
        </authorList>
    </citation>
    <scope>NUCLEOTIDE SEQUENCE</scope>
    <source>
        <strain evidence="2">Oakley</strain>
    </source>
</reference>
<dbReference type="SMART" id="SM00471">
    <property type="entry name" value="HDc"/>
    <property type="match status" value="1"/>
</dbReference>
<comment type="caution">
    <text evidence="2">The sequence shown here is derived from an EMBL/GenBank/DDBJ whole genome shotgun (WGS) entry which is preliminary data.</text>
</comment>
<evidence type="ECO:0000313" key="3">
    <source>
        <dbReference type="Proteomes" id="UP001177160"/>
    </source>
</evidence>
<proteinExistence type="predicted"/>
<dbReference type="EMBL" id="JAOVQM010000001">
    <property type="protein sequence ID" value="MCV2231467.1"/>
    <property type="molecule type" value="Genomic_DNA"/>
</dbReference>
<dbReference type="InterPro" id="IPR003607">
    <property type="entry name" value="HD/PDEase_dom"/>
</dbReference>
<dbReference type="SUPFAM" id="SSF109604">
    <property type="entry name" value="HD-domain/PDEase-like"/>
    <property type="match status" value="1"/>
</dbReference>
<gene>
    <name evidence="2" type="ORF">N7548_01320</name>
</gene>